<name>A0A5Q2N725_9FIRM</name>
<reference evidence="2" key="1">
    <citation type="submission" date="2019-11" db="EMBL/GenBank/DDBJ databases">
        <title>Genome sequence of Heliorestis convoluta strain HH, an alkaliphilic and minimalistic phototrophic bacterium from a soda lake in Egypt.</title>
        <authorList>
            <person name="Dewey E.D."/>
            <person name="Stokes L.M."/>
            <person name="Burchell B.M."/>
            <person name="Shaffer K.N."/>
            <person name="Huntington A.M."/>
            <person name="Baker J.M."/>
            <person name="Nadendla S."/>
            <person name="Giglio M.G."/>
            <person name="Touchman J.W."/>
            <person name="Blankenship R.E."/>
            <person name="Madigan M.T."/>
            <person name="Sattley W.M."/>
        </authorList>
    </citation>
    <scope>NUCLEOTIDE SEQUENCE [LARGE SCALE GENOMIC DNA]</scope>
    <source>
        <strain evidence="2">HH</strain>
    </source>
</reference>
<dbReference type="RefSeq" id="WP_153725329.1">
    <property type="nucleotide sequence ID" value="NZ_CP045875.1"/>
</dbReference>
<organism evidence="1 2">
    <name type="scientific">Heliorestis convoluta</name>
    <dbReference type="NCBI Taxonomy" id="356322"/>
    <lineage>
        <taxon>Bacteria</taxon>
        <taxon>Bacillati</taxon>
        <taxon>Bacillota</taxon>
        <taxon>Clostridia</taxon>
        <taxon>Eubacteriales</taxon>
        <taxon>Heliobacteriaceae</taxon>
        <taxon>Heliorestis</taxon>
    </lineage>
</organism>
<keyword evidence="2" id="KW-1185">Reference proteome</keyword>
<dbReference type="EMBL" id="CP045875">
    <property type="protein sequence ID" value="QGG48070.1"/>
    <property type="molecule type" value="Genomic_DNA"/>
</dbReference>
<accession>A0A5Q2N725</accession>
<sequence length="82" mass="9438">MLKDISKVVIIITGVYSWLRTEVVSKEGIRKNKMLPIIVNNNKAQTIVWEDADIIEPISYSDFMSVLLSKPVSYKNFLKYAM</sequence>
<evidence type="ECO:0000313" key="1">
    <source>
        <dbReference type="EMBL" id="QGG48070.1"/>
    </source>
</evidence>
<dbReference type="Proteomes" id="UP000366051">
    <property type="component" value="Chromosome"/>
</dbReference>
<proteinExistence type="predicted"/>
<dbReference type="AlphaFoldDB" id="A0A5Q2N725"/>
<evidence type="ECO:0000313" key="2">
    <source>
        <dbReference type="Proteomes" id="UP000366051"/>
    </source>
</evidence>
<dbReference type="KEGG" id="hcv:FTV88_1972"/>
<protein>
    <submittedName>
        <fullName evidence="1">Uncharacterized protein</fullName>
    </submittedName>
</protein>
<gene>
    <name evidence="1" type="ORF">FTV88_1972</name>
</gene>